<dbReference type="InterPro" id="IPR001387">
    <property type="entry name" value="Cro/C1-type_HTH"/>
</dbReference>
<dbReference type="Proteomes" id="UP000255355">
    <property type="component" value="Unassembled WGS sequence"/>
</dbReference>
<dbReference type="Pfam" id="PF13560">
    <property type="entry name" value="HTH_31"/>
    <property type="match status" value="1"/>
</dbReference>
<dbReference type="GO" id="GO:0003677">
    <property type="term" value="F:DNA binding"/>
    <property type="evidence" value="ECO:0007669"/>
    <property type="project" value="InterPro"/>
</dbReference>
<comment type="caution">
    <text evidence="2">The sequence shown here is derived from an EMBL/GenBank/DDBJ whole genome shotgun (WGS) entry which is preliminary data.</text>
</comment>
<gene>
    <name evidence="2" type="ORF">DFR68_102371</name>
</gene>
<keyword evidence="3" id="KW-1185">Reference proteome</keyword>
<dbReference type="AlphaFoldDB" id="A0A370HC20"/>
<evidence type="ECO:0000313" key="3">
    <source>
        <dbReference type="Proteomes" id="UP000255355"/>
    </source>
</evidence>
<protein>
    <submittedName>
        <fullName evidence="2">Helix-turn-helix protein</fullName>
    </submittedName>
</protein>
<sequence length="298" mass="33595">MTSEDETEPTTLPRRQLGRFLRECREGQGLSIARAAALVELSQGALQRIEAAGTKKVRVEDVKALCELYEVSPEDTARAVELARQTSDSSWYTAFSGLYGDATFNMYVELAAQARQLLSYQEIVLGLLQTPDYARALISDFYRDDSPEDIERRVALRMRRQRIVTRKADPVRLELLLHESALHRVVGDTRVMAKQLRYLAEIGKRPNISIRIHPFSAGCSQGLLHGPFVILDFGVDAKGRVVEPPLVYFEGVGKPDLYLEAAADVRRYHELASVIRSTALDETESRDLLRRAAREYEA</sequence>
<dbReference type="Pfam" id="PF19054">
    <property type="entry name" value="DUF5753"/>
    <property type="match status" value="1"/>
</dbReference>
<dbReference type="CDD" id="cd00093">
    <property type="entry name" value="HTH_XRE"/>
    <property type="match status" value="1"/>
</dbReference>
<name>A0A370HC20_9NOCA</name>
<organism evidence="2 3">
    <name type="scientific">Nocardia mexicana</name>
    <dbReference type="NCBI Taxonomy" id="279262"/>
    <lineage>
        <taxon>Bacteria</taxon>
        <taxon>Bacillati</taxon>
        <taxon>Actinomycetota</taxon>
        <taxon>Actinomycetes</taxon>
        <taxon>Mycobacteriales</taxon>
        <taxon>Nocardiaceae</taxon>
        <taxon>Nocardia</taxon>
    </lineage>
</organism>
<dbReference type="RefSeq" id="WP_068032667.1">
    <property type="nucleotide sequence ID" value="NZ_QQAZ01000002.1"/>
</dbReference>
<accession>A0A370HC20</accession>
<dbReference type="STRING" id="1210089.GCA_001613165_07964"/>
<dbReference type="SMART" id="SM00530">
    <property type="entry name" value="HTH_XRE"/>
    <property type="match status" value="1"/>
</dbReference>
<feature type="domain" description="HTH cro/C1-type" evidence="1">
    <location>
        <begin position="21"/>
        <end position="76"/>
    </location>
</feature>
<reference evidence="2 3" key="1">
    <citation type="submission" date="2018-07" db="EMBL/GenBank/DDBJ databases">
        <title>Genomic Encyclopedia of Type Strains, Phase IV (KMG-IV): sequencing the most valuable type-strain genomes for metagenomic binning, comparative biology and taxonomic classification.</title>
        <authorList>
            <person name="Goeker M."/>
        </authorList>
    </citation>
    <scope>NUCLEOTIDE SEQUENCE [LARGE SCALE GENOMIC DNA]</scope>
    <source>
        <strain evidence="2 3">DSM 44952</strain>
    </source>
</reference>
<dbReference type="InterPro" id="IPR043917">
    <property type="entry name" value="DUF5753"/>
</dbReference>
<dbReference type="Gene3D" id="1.10.260.40">
    <property type="entry name" value="lambda repressor-like DNA-binding domains"/>
    <property type="match status" value="1"/>
</dbReference>
<dbReference type="InterPro" id="IPR010982">
    <property type="entry name" value="Lambda_DNA-bd_dom_sf"/>
</dbReference>
<evidence type="ECO:0000313" key="2">
    <source>
        <dbReference type="EMBL" id="RDI54247.1"/>
    </source>
</evidence>
<proteinExistence type="predicted"/>
<evidence type="ECO:0000259" key="1">
    <source>
        <dbReference type="PROSITE" id="PS50943"/>
    </source>
</evidence>
<dbReference type="PROSITE" id="PS50943">
    <property type="entry name" value="HTH_CROC1"/>
    <property type="match status" value="1"/>
</dbReference>
<dbReference type="OrthoDB" id="4285266at2"/>
<dbReference type="EMBL" id="QQAZ01000002">
    <property type="protein sequence ID" value="RDI54247.1"/>
    <property type="molecule type" value="Genomic_DNA"/>
</dbReference>
<dbReference type="SUPFAM" id="SSF47413">
    <property type="entry name" value="lambda repressor-like DNA-binding domains"/>
    <property type="match status" value="1"/>
</dbReference>